<accession>A0A0R2BQ17</accession>
<evidence type="ECO:0000313" key="1">
    <source>
        <dbReference type="EMBL" id="KRM77958.1"/>
    </source>
</evidence>
<dbReference type="AlphaFoldDB" id="A0A0R2BQ17"/>
<dbReference type="PATRIC" id="fig|1423772.3.peg.372"/>
<dbReference type="InterPro" id="IPR011008">
    <property type="entry name" value="Dimeric_a/b-barrel"/>
</dbReference>
<dbReference type="EMBL" id="AYYN01000010">
    <property type="protein sequence ID" value="KRM77958.1"/>
    <property type="molecule type" value="Genomic_DNA"/>
</dbReference>
<evidence type="ECO:0000313" key="2">
    <source>
        <dbReference type="Proteomes" id="UP000051612"/>
    </source>
</evidence>
<reference evidence="1 2" key="1">
    <citation type="journal article" date="2015" name="Genome Announc.">
        <title>Expanding the biotechnology potential of lactobacilli through comparative genomics of 213 strains and associated genera.</title>
        <authorList>
            <person name="Sun Z."/>
            <person name="Harris H.M."/>
            <person name="McCann A."/>
            <person name="Guo C."/>
            <person name="Argimon S."/>
            <person name="Zhang W."/>
            <person name="Yang X."/>
            <person name="Jeffery I.B."/>
            <person name="Cooney J.C."/>
            <person name="Kagawa T.F."/>
            <person name="Liu W."/>
            <person name="Song Y."/>
            <person name="Salvetti E."/>
            <person name="Wrobel A."/>
            <person name="Rasinkangas P."/>
            <person name="Parkhill J."/>
            <person name="Rea M.C."/>
            <person name="O'Sullivan O."/>
            <person name="Ritari J."/>
            <person name="Douillard F.P."/>
            <person name="Paul Ross R."/>
            <person name="Yang R."/>
            <person name="Briner A.E."/>
            <person name="Felis G.E."/>
            <person name="de Vos W.M."/>
            <person name="Barrangou R."/>
            <person name="Klaenhammer T.R."/>
            <person name="Caufield P.W."/>
            <person name="Cui Y."/>
            <person name="Zhang H."/>
            <person name="O'Toole P.W."/>
        </authorList>
    </citation>
    <scope>NUCLEOTIDE SEQUENCE [LARGE SCALE GENOMIC DNA]</scope>
    <source>
        <strain evidence="1 2">DSM 20452</strain>
    </source>
</reference>
<dbReference type="RefSeq" id="WP_056957984.1">
    <property type="nucleotide sequence ID" value="NZ_AYYN01000010.1"/>
</dbReference>
<gene>
    <name evidence="1" type="ORF">FC48_GL000338</name>
</gene>
<sequence length="163" mass="18748">MSLNEINLALGPEKMLTTLSDRYADRNFLLYRALANKDGYLLVDISGEPTVFESGLNYRVLKEIGETNWDSLLELRYVTLDTDQQKVFNAVVDSWNNKATRPLGLKASKVLISLKKNFQFLLLNVWEDEQDYLAWNNSSENKLAQFGHDGNRAPVDKLYTRVR</sequence>
<organism evidence="1 2">
    <name type="scientific">Ligilactobacillus murinus DSM 20452 = NBRC 14221</name>
    <dbReference type="NCBI Taxonomy" id="1423772"/>
    <lineage>
        <taxon>Bacteria</taxon>
        <taxon>Bacillati</taxon>
        <taxon>Bacillota</taxon>
        <taxon>Bacilli</taxon>
        <taxon>Lactobacillales</taxon>
        <taxon>Lactobacillaceae</taxon>
        <taxon>Ligilactobacillus</taxon>
    </lineage>
</organism>
<proteinExistence type="predicted"/>
<dbReference type="Proteomes" id="UP000051612">
    <property type="component" value="Unassembled WGS sequence"/>
</dbReference>
<name>A0A0R2BQ17_9LACO</name>
<comment type="caution">
    <text evidence="1">The sequence shown here is derived from an EMBL/GenBank/DDBJ whole genome shotgun (WGS) entry which is preliminary data.</text>
</comment>
<protein>
    <recommendedName>
        <fullName evidence="3">ABM domain-containing protein</fullName>
    </recommendedName>
</protein>
<dbReference type="Gene3D" id="3.30.70.100">
    <property type="match status" value="1"/>
</dbReference>
<dbReference type="SUPFAM" id="SSF54909">
    <property type="entry name" value="Dimeric alpha+beta barrel"/>
    <property type="match status" value="1"/>
</dbReference>
<evidence type="ECO:0008006" key="3">
    <source>
        <dbReference type="Google" id="ProtNLM"/>
    </source>
</evidence>